<comment type="caution">
    <text evidence="2">The sequence shown here is derived from an EMBL/GenBank/DDBJ whole genome shotgun (WGS) entry which is preliminary data.</text>
</comment>
<accession>A0ABN2Q6L4</accession>
<evidence type="ECO:0000259" key="1">
    <source>
        <dbReference type="PROSITE" id="PS51186"/>
    </source>
</evidence>
<feature type="domain" description="N-acetyltransferase" evidence="1">
    <location>
        <begin position="7"/>
        <end position="144"/>
    </location>
</feature>
<dbReference type="InterPro" id="IPR000182">
    <property type="entry name" value="GNAT_dom"/>
</dbReference>
<evidence type="ECO:0000313" key="3">
    <source>
        <dbReference type="Proteomes" id="UP001499954"/>
    </source>
</evidence>
<evidence type="ECO:0000313" key="2">
    <source>
        <dbReference type="EMBL" id="GAA1945415.1"/>
    </source>
</evidence>
<dbReference type="Gene3D" id="3.40.630.30">
    <property type="match status" value="1"/>
</dbReference>
<dbReference type="EMBL" id="BAAAMK010000001">
    <property type="protein sequence ID" value="GAA1945415.1"/>
    <property type="molecule type" value="Genomic_DNA"/>
</dbReference>
<dbReference type="PROSITE" id="PS51186">
    <property type="entry name" value="GNAT"/>
    <property type="match status" value="1"/>
</dbReference>
<organism evidence="2 3">
    <name type="scientific">Agromyces allii</name>
    <dbReference type="NCBI Taxonomy" id="393607"/>
    <lineage>
        <taxon>Bacteria</taxon>
        <taxon>Bacillati</taxon>
        <taxon>Actinomycetota</taxon>
        <taxon>Actinomycetes</taxon>
        <taxon>Micrococcales</taxon>
        <taxon>Microbacteriaceae</taxon>
        <taxon>Agromyces</taxon>
    </lineage>
</organism>
<dbReference type="Proteomes" id="UP001499954">
    <property type="component" value="Unassembled WGS sequence"/>
</dbReference>
<reference evidence="2 3" key="1">
    <citation type="journal article" date="2019" name="Int. J. Syst. Evol. Microbiol.">
        <title>The Global Catalogue of Microorganisms (GCM) 10K type strain sequencing project: providing services to taxonomists for standard genome sequencing and annotation.</title>
        <authorList>
            <consortium name="The Broad Institute Genomics Platform"/>
            <consortium name="The Broad Institute Genome Sequencing Center for Infectious Disease"/>
            <person name="Wu L."/>
            <person name="Ma J."/>
        </authorList>
    </citation>
    <scope>NUCLEOTIDE SEQUENCE [LARGE SCALE GENOMIC DNA]</scope>
    <source>
        <strain evidence="2 3">JCM 13584</strain>
    </source>
</reference>
<proteinExistence type="predicted"/>
<dbReference type="SUPFAM" id="SSF55729">
    <property type="entry name" value="Acyl-CoA N-acyltransferases (Nat)"/>
    <property type="match status" value="1"/>
</dbReference>
<name>A0ABN2Q6L4_9MICO</name>
<gene>
    <name evidence="2" type="ORF">GCM10009717_09910</name>
</gene>
<dbReference type="InterPro" id="IPR016181">
    <property type="entry name" value="Acyl_CoA_acyltransferase"/>
</dbReference>
<protein>
    <recommendedName>
        <fullName evidence="1">N-acetyltransferase domain-containing protein</fullName>
    </recommendedName>
</protein>
<dbReference type="RefSeq" id="WP_157414568.1">
    <property type="nucleotide sequence ID" value="NZ_BAAAMK010000001.1"/>
</dbReference>
<sequence length="144" mass="15319">MGEPHVVSLRATRDTDLDILNLITRDAGIAAGPTSATLGSDPADRRTIRADGEIVGDVARWHEAGCAFVSYRVDGARRDDGIAGRALRLFVEVLDERPVRARVAAGDTGSIRVLERLGFEPDAAWPTAAIALGAPDDDVVYLLA</sequence>
<keyword evidence="3" id="KW-1185">Reference proteome</keyword>